<dbReference type="EMBL" id="CP006939">
    <property type="protein sequence ID" value="AHC16512.1"/>
    <property type="molecule type" value="Genomic_DNA"/>
</dbReference>
<sequence>MLDEILPPAFDYARRKRIGEARLKELDQSYLAENQDEENLDMMAGMLVAGSLFTSAKLAGAFLRSQGDELSEEAGKMARMWRKTPWTYMAVDILERIDDSPFFRMKALGGKPKTFAAEEDWPEFTL</sequence>
<dbReference type="Proteomes" id="UP000018680">
    <property type="component" value="Chromosome"/>
</dbReference>
<accession>V5WL27</accession>
<keyword evidence="2" id="KW-1185">Reference proteome</keyword>
<dbReference type="HOGENOM" id="CLU_1979994_0_0_12"/>
<gene>
    <name evidence="1" type="ORF">L21SP2_3172</name>
</gene>
<organism evidence="1 2">
    <name type="scientific">Salinispira pacifica</name>
    <dbReference type="NCBI Taxonomy" id="1307761"/>
    <lineage>
        <taxon>Bacteria</taxon>
        <taxon>Pseudomonadati</taxon>
        <taxon>Spirochaetota</taxon>
        <taxon>Spirochaetia</taxon>
        <taxon>Spirochaetales</taxon>
        <taxon>Spirochaetaceae</taxon>
        <taxon>Salinispira</taxon>
    </lineage>
</organism>
<dbReference type="KEGG" id="slr:L21SP2_3172"/>
<name>V5WL27_9SPIO</name>
<dbReference type="STRING" id="1307761.L21SP2_3172"/>
<proteinExistence type="predicted"/>
<reference evidence="1 2" key="1">
    <citation type="journal article" date="2015" name="Stand. Genomic Sci.">
        <title>Complete genome sequence and description of Salinispira pacifica gen. nov., sp. nov., a novel spirochaete isolated form a hypersaline microbial mat.</title>
        <authorList>
            <person name="Ben Hania W."/>
            <person name="Joseph M."/>
            <person name="Schumann P."/>
            <person name="Bunk B."/>
            <person name="Fiebig A."/>
            <person name="Sproer C."/>
            <person name="Klenk H.P."/>
            <person name="Fardeau M.L."/>
            <person name="Spring S."/>
        </authorList>
    </citation>
    <scope>NUCLEOTIDE SEQUENCE [LARGE SCALE GENOMIC DNA]</scope>
    <source>
        <strain evidence="1 2">L21-RPul-D2</strain>
    </source>
</reference>
<dbReference type="AlphaFoldDB" id="V5WL27"/>
<evidence type="ECO:0000313" key="1">
    <source>
        <dbReference type="EMBL" id="AHC16512.1"/>
    </source>
</evidence>
<evidence type="ECO:0000313" key="2">
    <source>
        <dbReference type="Proteomes" id="UP000018680"/>
    </source>
</evidence>
<protein>
    <submittedName>
        <fullName evidence="1">Uncharacterized protein</fullName>
    </submittedName>
</protein>